<dbReference type="InterPro" id="IPR000843">
    <property type="entry name" value="HTH_LacI"/>
</dbReference>
<accession>A0ABY7WK58</accession>
<organism evidence="5 6">
    <name type="scientific">Sphingobacterium oryzagri</name>
    <dbReference type="NCBI Taxonomy" id="3025669"/>
    <lineage>
        <taxon>Bacteria</taxon>
        <taxon>Pseudomonadati</taxon>
        <taxon>Bacteroidota</taxon>
        <taxon>Sphingobacteriia</taxon>
        <taxon>Sphingobacteriales</taxon>
        <taxon>Sphingobacteriaceae</taxon>
        <taxon>Sphingobacterium</taxon>
    </lineage>
</organism>
<dbReference type="EMBL" id="CP117880">
    <property type="protein sequence ID" value="WDF69360.1"/>
    <property type="molecule type" value="Genomic_DNA"/>
</dbReference>
<evidence type="ECO:0000256" key="1">
    <source>
        <dbReference type="ARBA" id="ARBA00023015"/>
    </source>
</evidence>
<dbReference type="PROSITE" id="PS50932">
    <property type="entry name" value="HTH_LACI_2"/>
    <property type="match status" value="1"/>
</dbReference>
<protein>
    <submittedName>
        <fullName evidence="5">Substrate-binding domain-containing protein</fullName>
    </submittedName>
</protein>
<dbReference type="InterPro" id="IPR001761">
    <property type="entry name" value="Peripla_BP/Lac1_sug-bd_dom"/>
</dbReference>
<sequence length="338" mass="38228">MSKKIRIKDVAAAAGVSSALVSYVLNARHVDRINKDTAKKITEIAKDLGYYPNQIAKSLKTRKTYTIGLMLGDIVNPFSHQIARIIEDEAKCYDYAVIAGSCDEDHERSKKLMETFVNRQVDGFIIVAASDTENQLAYLEELDIPFVLIDRYFPEKNFDYIVIDNYQAAYTAVSHLIEKGYQKIALVNYETSLAHLKDRTLGYTQAIADSGRMHDEASICSLSMQDNPQETKNKIAQFIKNKNYDAIFAATNTLGIETLKQFNQLHIRVPDDAAFVCFDETDAVDLFYAKLTHIRQPMQAIGNLAVQRLIHKINHVYEPEPPYQVVLKSEFVINESSG</sequence>
<dbReference type="PANTHER" id="PTHR30146">
    <property type="entry name" value="LACI-RELATED TRANSCRIPTIONAL REPRESSOR"/>
    <property type="match status" value="1"/>
</dbReference>
<dbReference type="SUPFAM" id="SSF47413">
    <property type="entry name" value="lambda repressor-like DNA-binding domains"/>
    <property type="match status" value="1"/>
</dbReference>
<dbReference type="Proteomes" id="UP001221558">
    <property type="component" value="Chromosome"/>
</dbReference>
<proteinExistence type="predicted"/>
<keyword evidence="1" id="KW-0805">Transcription regulation</keyword>
<evidence type="ECO:0000313" key="6">
    <source>
        <dbReference type="Proteomes" id="UP001221558"/>
    </source>
</evidence>
<evidence type="ECO:0000259" key="4">
    <source>
        <dbReference type="PROSITE" id="PS50932"/>
    </source>
</evidence>
<name>A0ABY7WK58_9SPHI</name>
<evidence type="ECO:0000313" key="5">
    <source>
        <dbReference type="EMBL" id="WDF69360.1"/>
    </source>
</evidence>
<dbReference type="Pfam" id="PF00356">
    <property type="entry name" value="LacI"/>
    <property type="match status" value="1"/>
</dbReference>
<evidence type="ECO:0000256" key="3">
    <source>
        <dbReference type="ARBA" id="ARBA00023163"/>
    </source>
</evidence>
<keyword evidence="3" id="KW-0804">Transcription</keyword>
<dbReference type="SUPFAM" id="SSF53822">
    <property type="entry name" value="Periplasmic binding protein-like I"/>
    <property type="match status" value="1"/>
</dbReference>
<dbReference type="Gene3D" id="1.10.260.40">
    <property type="entry name" value="lambda repressor-like DNA-binding domains"/>
    <property type="match status" value="1"/>
</dbReference>
<dbReference type="Pfam" id="PF00532">
    <property type="entry name" value="Peripla_BP_1"/>
    <property type="match status" value="1"/>
</dbReference>
<dbReference type="Gene3D" id="3.40.50.2300">
    <property type="match status" value="2"/>
</dbReference>
<dbReference type="InterPro" id="IPR028082">
    <property type="entry name" value="Peripla_BP_I"/>
</dbReference>
<dbReference type="SMART" id="SM00354">
    <property type="entry name" value="HTH_LACI"/>
    <property type="match status" value="1"/>
</dbReference>
<keyword evidence="2" id="KW-0238">DNA-binding</keyword>
<dbReference type="InterPro" id="IPR010982">
    <property type="entry name" value="Lambda_DNA-bd_dom_sf"/>
</dbReference>
<dbReference type="RefSeq" id="WP_274268076.1">
    <property type="nucleotide sequence ID" value="NZ_CP117880.1"/>
</dbReference>
<dbReference type="PANTHER" id="PTHR30146:SF109">
    <property type="entry name" value="HTH-TYPE TRANSCRIPTIONAL REGULATOR GALS"/>
    <property type="match status" value="1"/>
</dbReference>
<gene>
    <name evidence="5" type="ORF">PQ465_03005</name>
</gene>
<evidence type="ECO:0000256" key="2">
    <source>
        <dbReference type="ARBA" id="ARBA00023125"/>
    </source>
</evidence>
<keyword evidence="6" id="KW-1185">Reference proteome</keyword>
<feature type="domain" description="HTH lacI-type" evidence="4">
    <location>
        <begin position="5"/>
        <end position="61"/>
    </location>
</feature>
<reference evidence="5 6" key="1">
    <citation type="submission" date="2023-02" db="EMBL/GenBank/DDBJ databases">
        <title>Genome sequence of Sphingobacterium sp. KACC 22765.</title>
        <authorList>
            <person name="Kim S."/>
            <person name="Heo J."/>
            <person name="Kwon S.-W."/>
        </authorList>
    </citation>
    <scope>NUCLEOTIDE SEQUENCE [LARGE SCALE GENOMIC DNA]</scope>
    <source>
        <strain evidence="5 6">KACC 22765</strain>
    </source>
</reference>